<evidence type="ECO:0000256" key="1">
    <source>
        <dbReference type="SAM" id="MobiDB-lite"/>
    </source>
</evidence>
<sequence length="429" mass="49693">MPHIVNLEGKEALDFIHLVLSKNGTTLDADKQRSLNMIDAACSDSNIKALAKASEEENFNTKSYHRLENRHLRHADKKKMPIDARKVKDILTNKHMYRAKVGSELPTYLMNMEDNQLQKGIMTYMLETAWGKKKDLLDDIGLAKSTNKFLSYTDYRKMTDDALVNPTDGQLANLLQARFTQIDLTDYEFSYDGPEEHPDVLVLDPGYVIPFRTDDAAKSDLLLEEFDMEENENPASSNFHREIHTAQAEAIEAAMRAEAEEEVVIDADMFPDIDFDDDDDDEEEKEEIELKLSDGLTTADGFFQPTEEPEEEENEEAIQRMQKATYLENMEDVVGSEHIREKFNNPEIDAFLKLLNIKPHTQWEDNSGYHYKAATHAYEDESQELDPYYHMVAEVERKHMERQQVQDFRRGTEIKFLLDPKKRPVFHKN</sequence>
<dbReference type="AlphaFoldDB" id="A0A7S3MZA8"/>
<feature type="compositionally biased region" description="Acidic residues" evidence="1">
    <location>
        <begin position="267"/>
        <end position="287"/>
    </location>
</feature>
<accession>A0A7S3MZA8</accession>
<feature type="region of interest" description="Disordered" evidence="1">
    <location>
        <begin position="267"/>
        <end position="317"/>
    </location>
</feature>
<evidence type="ECO:0000313" key="2">
    <source>
        <dbReference type="EMBL" id="CAE0329251.1"/>
    </source>
</evidence>
<dbReference type="EMBL" id="HBIH01024706">
    <property type="protein sequence ID" value="CAE0329251.1"/>
    <property type="molecule type" value="Transcribed_RNA"/>
</dbReference>
<proteinExistence type="predicted"/>
<name>A0A7S3MZA8_9SPIT</name>
<feature type="compositionally biased region" description="Acidic residues" evidence="1">
    <location>
        <begin position="307"/>
        <end position="316"/>
    </location>
</feature>
<protein>
    <submittedName>
        <fullName evidence="2">Uncharacterized protein</fullName>
    </submittedName>
</protein>
<organism evidence="2">
    <name type="scientific">Strombidium inclinatum</name>
    <dbReference type="NCBI Taxonomy" id="197538"/>
    <lineage>
        <taxon>Eukaryota</taxon>
        <taxon>Sar</taxon>
        <taxon>Alveolata</taxon>
        <taxon>Ciliophora</taxon>
        <taxon>Intramacronucleata</taxon>
        <taxon>Spirotrichea</taxon>
        <taxon>Oligotrichia</taxon>
        <taxon>Strombidiidae</taxon>
        <taxon>Strombidium</taxon>
    </lineage>
</organism>
<gene>
    <name evidence="2" type="ORF">SINC0208_LOCUS9880</name>
</gene>
<reference evidence="2" key="1">
    <citation type="submission" date="2021-01" db="EMBL/GenBank/DDBJ databases">
        <authorList>
            <person name="Corre E."/>
            <person name="Pelletier E."/>
            <person name="Niang G."/>
            <person name="Scheremetjew M."/>
            <person name="Finn R."/>
            <person name="Kale V."/>
            <person name="Holt S."/>
            <person name="Cochrane G."/>
            <person name="Meng A."/>
            <person name="Brown T."/>
            <person name="Cohen L."/>
        </authorList>
    </citation>
    <scope>NUCLEOTIDE SEQUENCE</scope>
    <source>
        <strain evidence="2">S3</strain>
    </source>
</reference>